<evidence type="ECO:0000256" key="3">
    <source>
        <dbReference type="SAM" id="MobiDB-lite"/>
    </source>
</evidence>
<feature type="compositionally biased region" description="Basic and acidic residues" evidence="3">
    <location>
        <begin position="1"/>
        <end position="10"/>
    </location>
</feature>
<evidence type="ECO:0000256" key="1">
    <source>
        <dbReference type="PROSITE-ProRule" id="PRU00723"/>
    </source>
</evidence>
<name>A0A812WWY1_9DINO</name>
<dbReference type="PANTHER" id="PTHR11439:SF467">
    <property type="entry name" value="INTEGRASE CATALYTIC DOMAIN-CONTAINING PROTEIN"/>
    <property type="match status" value="1"/>
</dbReference>
<keyword evidence="1" id="KW-0863">Zinc-finger</keyword>
<keyword evidence="4" id="KW-1133">Transmembrane helix</keyword>
<evidence type="ECO:0000313" key="6">
    <source>
        <dbReference type="EMBL" id="CAE7707647.1"/>
    </source>
</evidence>
<feature type="region of interest" description="Disordered" evidence="3">
    <location>
        <begin position="629"/>
        <end position="689"/>
    </location>
</feature>
<feature type="compositionally biased region" description="Low complexity" evidence="3">
    <location>
        <begin position="678"/>
        <end position="689"/>
    </location>
</feature>
<dbReference type="InterPro" id="IPR000571">
    <property type="entry name" value="Znf_CCCH"/>
</dbReference>
<dbReference type="GO" id="GO:0008270">
    <property type="term" value="F:zinc ion binding"/>
    <property type="evidence" value="ECO:0007669"/>
    <property type="project" value="UniProtKB-KW"/>
</dbReference>
<evidence type="ECO:0000256" key="4">
    <source>
        <dbReference type="SAM" id="Phobius"/>
    </source>
</evidence>
<feature type="non-terminal residue" evidence="6">
    <location>
        <position position="2987"/>
    </location>
</feature>
<dbReference type="PROSITE" id="PS50103">
    <property type="entry name" value="ZF_C3H1"/>
    <property type="match status" value="1"/>
</dbReference>
<dbReference type="SUPFAM" id="SSF56672">
    <property type="entry name" value="DNA/RNA polymerases"/>
    <property type="match status" value="1"/>
</dbReference>
<keyword evidence="7" id="KW-1185">Reference proteome</keyword>
<feature type="region of interest" description="Disordered" evidence="3">
    <location>
        <begin position="2651"/>
        <end position="2681"/>
    </location>
</feature>
<feature type="compositionally biased region" description="Polar residues" evidence="3">
    <location>
        <begin position="50"/>
        <end position="59"/>
    </location>
</feature>
<dbReference type="PANTHER" id="PTHR11439">
    <property type="entry name" value="GAG-POL-RELATED RETROTRANSPOSON"/>
    <property type="match status" value="1"/>
</dbReference>
<keyword evidence="2" id="KW-0175">Coiled coil</keyword>
<feature type="transmembrane region" description="Helical" evidence="4">
    <location>
        <begin position="2569"/>
        <end position="2592"/>
    </location>
</feature>
<feature type="compositionally biased region" description="Acidic residues" evidence="3">
    <location>
        <begin position="2486"/>
        <end position="2495"/>
    </location>
</feature>
<dbReference type="EMBL" id="CAJNJA010035486">
    <property type="protein sequence ID" value="CAE7707647.1"/>
    <property type="molecule type" value="Genomic_DNA"/>
</dbReference>
<keyword evidence="4" id="KW-0812">Transmembrane</keyword>
<feature type="coiled-coil region" evidence="2">
    <location>
        <begin position="212"/>
        <end position="239"/>
    </location>
</feature>
<feature type="transmembrane region" description="Helical" evidence="4">
    <location>
        <begin position="2308"/>
        <end position="2328"/>
    </location>
</feature>
<feature type="zinc finger region" description="C3H1-type" evidence="1">
    <location>
        <begin position="585"/>
        <end position="613"/>
    </location>
</feature>
<keyword evidence="4" id="KW-0472">Membrane</keyword>
<feature type="region of interest" description="Disordered" evidence="3">
    <location>
        <begin position="554"/>
        <end position="588"/>
    </location>
</feature>
<keyword evidence="1" id="KW-0479">Metal-binding</keyword>
<accession>A0A812WWY1</accession>
<dbReference type="InterPro" id="IPR043502">
    <property type="entry name" value="DNA/RNA_pol_sf"/>
</dbReference>
<comment type="caution">
    <text evidence="6">The sequence shown here is derived from an EMBL/GenBank/DDBJ whole genome shotgun (WGS) entry which is preliminary data.</text>
</comment>
<organism evidence="6 7">
    <name type="scientific">Symbiodinium necroappetens</name>
    <dbReference type="NCBI Taxonomy" id="1628268"/>
    <lineage>
        <taxon>Eukaryota</taxon>
        <taxon>Sar</taxon>
        <taxon>Alveolata</taxon>
        <taxon>Dinophyceae</taxon>
        <taxon>Suessiales</taxon>
        <taxon>Symbiodiniaceae</taxon>
        <taxon>Symbiodinium</taxon>
    </lineage>
</organism>
<feature type="domain" description="C3H1-type" evidence="5">
    <location>
        <begin position="585"/>
        <end position="613"/>
    </location>
</feature>
<protein>
    <submittedName>
        <fullName evidence="6">RE1 protein</fullName>
    </submittedName>
</protein>
<feature type="region of interest" description="Disordered" evidence="3">
    <location>
        <begin position="1"/>
        <end position="177"/>
    </location>
</feature>
<evidence type="ECO:0000256" key="2">
    <source>
        <dbReference type="SAM" id="Coils"/>
    </source>
</evidence>
<feature type="region of interest" description="Disordered" evidence="3">
    <location>
        <begin position="2486"/>
        <end position="2533"/>
    </location>
</feature>
<sequence length="2987" mass="324401">YEPKGSDHCAMDSAGSGLEPTYEAEERQDVSGAGRVPDSTSDTAADENRLAQQDVTSARGTGYFVDQTSDEQAAADVLARADGLEPEYDFESAEGGVHSPERDELQQDRLLGLSGDREEQHGAGAAHSHVESARLEGSSGLRQREVEERFPGRGRETAMLNGGPRPGKGRGNPSVFSGWEEAGFTVQAPQEAQGVSRVQPGSVPLGGEATRMEHLEFLVEQLLEQNAQLKQERLDVQRRSSADWDVGKGIGSSGDDGWAPTLRTFKPPWTSFAQSEDVRAPPLPAVGMPQFSSGNARPNLECAKLENQRVETREETSAEGEVVLQSEQPKYFAIEDGDQGASTTASATSGVANRGMPWAVVGYANASPATPGGTKVPKVPPPASPPRELQRDATVRVTPFFNDLAPRGHEWWQRVILEAKAEYDRMFQPGGLSERSELLKGLTGLPVCDTASSAVAALQKWFRHLERAKTMEISVPDSSLLLDGVDKCMKGVLQANPNLLFRIQAIRMQLQLDTTPTQEAVEEYTRTLLAEMELLSVSMPDAGNKRQRIAAVTLDPGDDKGKGKKGKKGDEAGKTAGVGTGRGGKDARKVCPAWSTEAGCPQGRLCTLAHTPERPGGCWVCGGSHHKHECKAPGGGKAPKADGETPNTGGDAELKNKEGKGKATDRGNPKGPRGQGGKTTQRGTSSQGGISEAAIKEAAQILQSLRLSAVRCDIKSASEVLSRANEHGRRGLIDGGATACLRTAHSSERSLPTIPVRLACGSCDLHVNQYGTLLSGVPVSPIISVKALLRLGYRIDWNASRCRVYHPKFGELDVDTSTGCPEVDEGVALELIDQYELYVGQHDTRGARLRCIIEDLKTKGTRDLVGLMGDGDSQADAAFSVYIARLFPGVCNETLEQCVVFEAVAHRWDFAHLTVGESTDLLRERAQRNVDDVLILRFFTLILLSFESNRAKGIPEPACIVEHPCSELEVKGDTGNQCDQESVSLWNTPEWQAIEHCTGMTKVKFFQGPMGHRKRRPTCLGTNLEPDPVLVECGVPLEVIDYIPKRDFGVVAELWTEWARYLIVGVLSVPILAVDGKSVDEPCDADPGPPLPEGGVIEDAEWLADGLDKVEDPDPELPMRELADAREKWNEWDRLVKSSRDDWIKEAQSEHLPKVEIVDFIYVEPIERKTHGEVLTAIGRTILQESDSEKYDWPLAAKLAAHELKNASRRRLKLDLQQSLPFNTRVQIISRSWKRETWESRTSTALVKCPSADMSRGWVVATEDDKLLTTGKLFPSIDQGKVSFSSTGPAVDLDAPDYRLKGKTSLRLVQVPEWSEPLHAVDKLAKGLFEQERFKPKDLAELAVGLSQLSQQSSRMVKDLGAADPKLGRRCNFLAGAFSYGGMTGIKSSTKDHPWVTRYLTAYMNKYTDGLYAGVGLILNTDHALHRDLHNQKGVSNIVLPVVTSGGGLWLQDSQAEGELGGAGRDLVVKHTPDGKALEGRVHVYKAHEAIKFLPNRWHESVGATGQQLLLIGYTPRSLHKLSRSDRQWLWHTGFTLLPASKDEFWGYNHSAQVLTRYHPVPRRQMFVPSAHEWLPFDRDWIGDISVLDEVATQHQKVCALLQAAEDECCEQVTGSVDKLYWSALEALECQGCELQGYESQLLNSAMPVVLKSLSVVDSVVTGEGEESAKTEGLDSGGGDLSDPPPLQTKIIGADQVRREPEKWVPSMKEEYQSLVSRTGAVQELSDSQYKQLLEDPGVTLEVIPGKLVYVHKSSGRRKSRIVGCGNYCQGGSSERSELYASGAGAESLRLMIRRCALQSEWVLASVDVRTAFLQAPLLEQQRDGRRLITIVRVPSILRETSVTDCKFWRVQKALYGLASAPKSWSSYRDKVLAGLRIPCEGGELRLSKMIEDANLLHIIRIPGGDENVNSEGQRIGIIALYVDDILIGAERSVCEAVIRALQDQWELSSPEWIADTGDQMKFAGYELQKTAEGIRLHQESYVQDLLEQNEEVTGTERTPAVKMGSFDDVVDEAERRDLTKRSQGLVGQLLWLAGRTRPDLAYAVSMAAQKIVPCPREALARAEHVVKYLRGSPGVSLHYKAADGDCGRWGQLRHRQTSTTLDVYTDASFAADEQCRSFGSVHLYWAGALVSWAAARQTLIAAHTAESELYSLAEGHLMGKAFRPTVAALMDVSEQGVTCHLYCDNAAAVQLCILESGSWRTRHLRLRGAIIRQDIENEVWSLAHLDGVYMPADLGTKPVGPARLEDLIKLCDLLNPHVSANDDPPRPSVAALRTQPSGFTSILLALLMLVQVNGAKALEGSLPESTGTTLVFGFVLGLGVGCGVYVAEGLGRLAGRCLHRVRKARMRSSCSVSSEASGGQCLLVQSVGVQTSPEPLLAMQPGLSERTDVERVMIPLASGDLVPIEEATYDDIRDAYYADLRSAYENAEDVPEHLREDAFRRTLIAGLGSPRIPTVARPPNYPAVDHEDPAPVVELEHQVYQVGDDDISSSEDSDQSLSIAGSTATGGAVRTARSGSDGEGSPSGGSSSSGHGATSRLVALSVVALPHGARGHSGSELSMGDAEGTWELWIVLGLIVLVSMLLGAGCLFFGWKYFGDKRMSTGNTCHAEGGAVPSETPRATGSDRDQLASPVINITVTGSTAETRWSGSESFVSSESMSQGEPRVQIQKSSRGEGKGVGTGKKSVEVLCGDQATSGGTGRVVSRAEEPQFLYPSGLGPSVTRVEDPDLLDPNVLGPQGTRQRIRVEGPATGGGVKTPQPLGPSGLVPAVTCVEDPRPVDPGLGPVVTRVQYDGAGSASAAEVRDQNPAEVPRLRSSLGALRQRVNRSGTESRPVEMVGPRAAQATPDVLGGSREPLEFPGLGNLRERVPLDRFSRPQGVKQKVILSCRGEDLTPFVYLTQHGGCLHSGTDCPPMRCSGQPIQRSLCRYCFEVQGSGLPSRRDASGTDRVVCFTKSGHYVHAAETCRCLDRDEEMLYRKLCRCCRWGP</sequence>
<feature type="compositionally biased region" description="Basic and acidic residues" evidence="3">
    <location>
        <begin position="142"/>
        <end position="156"/>
    </location>
</feature>
<proteinExistence type="predicted"/>
<dbReference type="OrthoDB" id="1931024at2759"/>
<evidence type="ECO:0000313" key="7">
    <source>
        <dbReference type="Proteomes" id="UP000601435"/>
    </source>
</evidence>
<feature type="compositionally biased region" description="Basic and acidic residues" evidence="3">
    <location>
        <begin position="652"/>
        <end position="668"/>
    </location>
</feature>
<evidence type="ECO:0000259" key="5">
    <source>
        <dbReference type="PROSITE" id="PS50103"/>
    </source>
</evidence>
<feature type="region of interest" description="Disordered" evidence="3">
    <location>
        <begin position="1665"/>
        <end position="1686"/>
    </location>
</feature>
<dbReference type="Pfam" id="PF07727">
    <property type="entry name" value="RVT_2"/>
    <property type="match status" value="1"/>
</dbReference>
<feature type="region of interest" description="Disordered" evidence="3">
    <location>
        <begin position="369"/>
        <end position="389"/>
    </location>
</feature>
<gene>
    <name evidence="6" type="primary">RE1</name>
    <name evidence="6" type="ORF">SNEC2469_LOCUS20400</name>
</gene>
<keyword evidence="1" id="KW-0862">Zinc</keyword>
<dbReference type="InterPro" id="IPR013103">
    <property type="entry name" value="RVT_2"/>
</dbReference>
<reference evidence="6" key="1">
    <citation type="submission" date="2021-02" db="EMBL/GenBank/DDBJ databases">
        <authorList>
            <person name="Dougan E. K."/>
            <person name="Rhodes N."/>
            <person name="Thang M."/>
            <person name="Chan C."/>
        </authorList>
    </citation>
    <scope>NUCLEOTIDE SEQUENCE</scope>
</reference>
<dbReference type="CDD" id="cd09272">
    <property type="entry name" value="RNase_HI_RT_Ty1"/>
    <property type="match status" value="1"/>
</dbReference>
<feature type="compositionally biased region" description="Low complexity" evidence="3">
    <location>
        <begin position="2651"/>
        <end position="2662"/>
    </location>
</feature>
<dbReference type="Proteomes" id="UP000601435">
    <property type="component" value="Unassembled WGS sequence"/>
</dbReference>